<evidence type="ECO:0000259" key="13">
    <source>
        <dbReference type="Pfam" id="PF08245"/>
    </source>
</evidence>
<dbReference type="InterPro" id="IPR018109">
    <property type="entry name" value="Folylpolyglutamate_synth_CS"/>
</dbReference>
<feature type="domain" description="Mur ligase central" evidence="13">
    <location>
        <begin position="46"/>
        <end position="270"/>
    </location>
</feature>
<evidence type="ECO:0000256" key="5">
    <source>
        <dbReference type="ARBA" id="ARBA00022723"/>
    </source>
</evidence>
<name>A0A1H3PU01_9BACI</name>
<dbReference type="PROSITE" id="PS01012">
    <property type="entry name" value="FOLYLPOLYGLU_SYNT_2"/>
    <property type="match status" value="1"/>
</dbReference>
<proteinExistence type="inferred from homology"/>
<dbReference type="Gene3D" id="3.90.190.20">
    <property type="entry name" value="Mur ligase, C-terminal domain"/>
    <property type="match status" value="1"/>
</dbReference>
<dbReference type="EMBL" id="FNPI01000005">
    <property type="protein sequence ID" value="SDZ04428.1"/>
    <property type="molecule type" value="Genomic_DNA"/>
</dbReference>
<keyword evidence="5" id="KW-0479">Metal-binding</keyword>
<evidence type="ECO:0000256" key="9">
    <source>
        <dbReference type="ARBA" id="ARBA00030592"/>
    </source>
</evidence>
<accession>A0A1H3PU01</accession>
<evidence type="ECO:0000256" key="7">
    <source>
        <dbReference type="ARBA" id="ARBA00022840"/>
    </source>
</evidence>
<dbReference type="PANTHER" id="PTHR11136:SF0">
    <property type="entry name" value="DIHYDROFOLATE SYNTHETASE-RELATED"/>
    <property type="match status" value="1"/>
</dbReference>
<dbReference type="OrthoDB" id="9809356at2"/>
<comment type="catalytic activity">
    <reaction evidence="10">
        <text>(6S)-5,6,7,8-tetrahydrofolyl-(gamma-L-Glu)(n) + L-glutamate + ATP = (6S)-5,6,7,8-tetrahydrofolyl-(gamma-L-Glu)(n+1) + ADP + phosphate + H(+)</text>
        <dbReference type="Rhea" id="RHEA:10580"/>
        <dbReference type="Rhea" id="RHEA-COMP:14738"/>
        <dbReference type="Rhea" id="RHEA-COMP:14740"/>
        <dbReference type="ChEBI" id="CHEBI:15378"/>
        <dbReference type="ChEBI" id="CHEBI:29985"/>
        <dbReference type="ChEBI" id="CHEBI:30616"/>
        <dbReference type="ChEBI" id="CHEBI:43474"/>
        <dbReference type="ChEBI" id="CHEBI:141005"/>
        <dbReference type="ChEBI" id="CHEBI:456216"/>
        <dbReference type="EC" id="6.3.2.17"/>
    </reaction>
</comment>
<dbReference type="Pfam" id="PF02875">
    <property type="entry name" value="Mur_ligase_C"/>
    <property type="match status" value="1"/>
</dbReference>
<keyword evidence="7 11" id="KW-0067">ATP-binding</keyword>
<dbReference type="SUPFAM" id="SSF53244">
    <property type="entry name" value="MurD-like peptide ligases, peptide-binding domain"/>
    <property type="match status" value="1"/>
</dbReference>
<feature type="domain" description="Mur ligase C-terminal" evidence="12">
    <location>
        <begin position="298"/>
        <end position="415"/>
    </location>
</feature>
<dbReference type="NCBIfam" id="TIGR01499">
    <property type="entry name" value="folC"/>
    <property type="match status" value="1"/>
</dbReference>
<dbReference type="GO" id="GO:0046872">
    <property type="term" value="F:metal ion binding"/>
    <property type="evidence" value="ECO:0007669"/>
    <property type="project" value="UniProtKB-KW"/>
</dbReference>
<dbReference type="Gene3D" id="3.40.1190.10">
    <property type="entry name" value="Mur-like, catalytic domain"/>
    <property type="match status" value="1"/>
</dbReference>
<keyword evidence="4 11" id="KW-0436">Ligase</keyword>
<sequence>MFSTYKEAMDSFLTKSAAGIRFDLLRMTDLMERLGHPERKVKTIHVAGTNGKGSTVTFLRSILEEAGFFVGTFMSPVLGEPRQQVSINGNAMTEEEFTAVMAEISPHVQATEKAMREIVSEFELVTAAALYYFAFKKPVDMAVIETGMGGRNDATNVITPLAAVITNVTMEHKDFLGDTIEEIASEKAGIIKAGVPVMTAASGTAFDVIKKEAELNRAKLYPVDTVALTSEMKDGHQRLTYETPYRQLRDVRLGMAGDHQAVNAALALMVTDYLKQYYAVITADEQVISGLEKAKLPGRLEQVLAEPVIVVDTAHNPDAVEKAVVAVANLYVEKKIEVLFAAMKDKEVEQMLTTLSALAKSIHVTTFSSPRALSLDEYEAFAEGKQLKQVTDPLKWINDWQANRNADQVLLIVGSHYFVSEMRSAIVKRLPG</sequence>
<organism evidence="14 15">
    <name type="scientific">Evansella caseinilytica</name>
    <dbReference type="NCBI Taxonomy" id="1503961"/>
    <lineage>
        <taxon>Bacteria</taxon>
        <taxon>Bacillati</taxon>
        <taxon>Bacillota</taxon>
        <taxon>Bacilli</taxon>
        <taxon>Bacillales</taxon>
        <taxon>Bacillaceae</taxon>
        <taxon>Evansella</taxon>
    </lineage>
</organism>
<dbReference type="InterPro" id="IPR004101">
    <property type="entry name" value="Mur_ligase_C"/>
</dbReference>
<comment type="similarity">
    <text evidence="2 11">Belongs to the folylpolyglutamate synthase family.</text>
</comment>
<dbReference type="GO" id="GO:0008841">
    <property type="term" value="F:dihydrofolate synthase activity"/>
    <property type="evidence" value="ECO:0007669"/>
    <property type="project" value="TreeGrafter"/>
</dbReference>
<dbReference type="EC" id="6.3.2.17" evidence="3"/>
<evidence type="ECO:0000256" key="4">
    <source>
        <dbReference type="ARBA" id="ARBA00022598"/>
    </source>
</evidence>
<evidence type="ECO:0000256" key="10">
    <source>
        <dbReference type="ARBA" id="ARBA00047493"/>
    </source>
</evidence>
<evidence type="ECO:0000256" key="2">
    <source>
        <dbReference type="ARBA" id="ARBA00008276"/>
    </source>
</evidence>
<dbReference type="PANTHER" id="PTHR11136">
    <property type="entry name" value="FOLYLPOLYGLUTAMATE SYNTHASE-RELATED"/>
    <property type="match status" value="1"/>
</dbReference>
<dbReference type="GO" id="GO:0005737">
    <property type="term" value="C:cytoplasm"/>
    <property type="evidence" value="ECO:0007669"/>
    <property type="project" value="TreeGrafter"/>
</dbReference>
<evidence type="ECO:0000256" key="3">
    <source>
        <dbReference type="ARBA" id="ARBA00013025"/>
    </source>
</evidence>
<dbReference type="STRING" id="1503961.SAMN05421736_105201"/>
<evidence type="ECO:0000256" key="8">
    <source>
        <dbReference type="ARBA" id="ARBA00022842"/>
    </source>
</evidence>
<evidence type="ECO:0000256" key="6">
    <source>
        <dbReference type="ARBA" id="ARBA00022741"/>
    </source>
</evidence>
<dbReference type="SUPFAM" id="SSF53623">
    <property type="entry name" value="MurD-like peptide ligases, catalytic domain"/>
    <property type="match status" value="1"/>
</dbReference>
<dbReference type="Proteomes" id="UP000198935">
    <property type="component" value="Unassembled WGS sequence"/>
</dbReference>
<evidence type="ECO:0000259" key="12">
    <source>
        <dbReference type="Pfam" id="PF02875"/>
    </source>
</evidence>
<dbReference type="InterPro" id="IPR036615">
    <property type="entry name" value="Mur_ligase_C_dom_sf"/>
</dbReference>
<keyword evidence="8" id="KW-0460">Magnesium</keyword>
<dbReference type="GO" id="GO:0005524">
    <property type="term" value="F:ATP binding"/>
    <property type="evidence" value="ECO:0007669"/>
    <property type="project" value="UniProtKB-KW"/>
</dbReference>
<dbReference type="PIRSF" id="PIRSF001563">
    <property type="entry name" value="Folylpolyglu_synth"/>
    <property type="match status" value="1"/>
</dbReference>
<dbReference type="FunFam" id="3.40.1190.10:FF:000011">
    <property type="entry name" value="Folylpolyglutamate synthase/dihydrofolate synthase"/>
    <property type="match status" value="1"/>
</dbReference>
<dbReference type="PROSITE" id="PS01011">
    <property type="entry name" value="FOLYLPOLYGLU_SYNT_1"/>
    <property type="match status" value="1"/>
</dbReference>
<gene>
    <name evidence="14" type="ORF">SAMN05421736_105201</name>
</gene>
<evidence type="ECO:0000313" key="15">
    <source>
        <dbReference type="Proteomes" id="UP000198935"/>
    </source>
</evidence>
<dbReference type="InterPro" id="IPR001645">
    <property type="entry name" value="Folylpolyglutamate_synth"/>
</dbReference>
<dbReference type="InterPro" id="IPR036565">
    <property type="entry name" value="Mur-like_cat_sf"/>
</dbReference>
<reference evidence="15" key="1">
    <citation type="submission" date="2016-10" db="EMBL/GenBank/DDBJ databases">
        <authorList>
            <person name="Varghese N."/>
            <person name="Submissions S."/>
        </authorList>
    </citation>
    <scope>NUCLEOTIDE SEQUENCE [LARGE SCALE GENOMIC DNA]</scope>
    <source>
        <strain evidence="15">SP</strain>
    </source>
</reference>
<keyword evidence="15" id="KW-1185">Reference proteome</keyword>
<comment type="cofactor">
    <cofactor evidence="1">
        <name>Mg(2+)</name>
        <dbReference type="ChEBI" id="CHEBI:18420"/>
    </cofactor>
</comment>
<evidence type="ECO:0000256" key="11">
    <source>
        <dbReference type="PIRNR" id="PIRNR001563"/>
    </source>
</evidence>
<dbReference type="InterPro" id="IPR013221">
    <property type="entry name" value="Mur_ligase_cen"/>
</dbReference>
<evidence type="ECO:0000256" key="1">
    <source>
        <dbReference type="ARBA" id="ARBA00001946"/>
    </source>
</evidence>
<dbReference type="Pfam" id="PF08245">
    <property type="entry name" value="Mur_ligase_M"/>
    <property type="match status" value="1"/>
</dbReference>
<dbReference type="AlphaFoldDB" id="A0A1H3PU01"/>
<dbReference type="GO" id="GO:0004326">
    <property type="term" value="F:tetrahydrofolylpolyglutamate synthase activity"/>
    <property type="evidence" value="ECO:0007669"/>
    <property type="project" value="UniProtKB-EC"/>
</dbReference>
<keyword evidence="6 11" id="KW-0547">Nucleotide-binding</keyword>
<evidence type="ECO:0000313" key="14">
    <source>
        <dbReference type="EMBL" id="SDZ04428.1"/>
    </source>
</evidence>
<protein>
    <recommendedName>
        <fullName evidence="3">tetrahydrofolate synthase</fullName>
        <ecNumber evidence="3">6.3.2.17</ecNumber>
    </recommendedName>
    <alternativeName>
        <fullName evidence="9">Tetrahydrofolylpolyglutamate synthase</fullName>
    </alternativeName>
</protein>